<keyword evidence="5" id="KW-1185">Reference proteome</keyword>
<dbReference type="Pfam" id="PF14559">
    <property type="entry name" value="TPR_19"/>
    <property type="match status" value="1"/>
</dbReference>
<dbReference type="SUPFAM" id="SSF48452">
    <property type="entry name" value="TPR-like"/>
    <property type="match status" value="3"/>
</dbReference>
<dbReference type="PROSITE" id="PS50005">
    <property type="entry name" value="TPR"/>
    <property type="match status" value="2"/>
</dbReference>
<evidence type="ECO:0000313" key="5">
    <source>
        <dbReference type="Proteomes" id="UP000775872"/>
    </source>
</evidence>
<feature type="domain" description="Protein kinase" evidence="3">
    <location>
        <begin position="46"/>
        <end position="306"/>
    </location>
</feature>
<dbReference type="Gene3D" id="1.10.510.10">
    <property type="entry name" value="Transferase(Phosphotransferase) domain 1"/>
    <property type="match status" value="1"/>
</dbReference>
<dbReference type="InterPro" id="IPR052758">
    <property type="entry name" value="SRC_co-chaperone"/>
</dbReference>
<dbReference type="Pfam" id="PF00515">
    <property type="entry name" value="TPR_1"/>
    <property type="match status" value="1"/>
</dbReference>
<reference evidence="4" key="1">
    <citation type="submission" date="2021-10" db="EMBL/GenBank/DDBJ databases">
        <authorList>
            <person name="Piombo E."/>
        </authorList>
    </citation>
    <scope>NUCLEOTIDE SEQUENCE</scope>
</reference>
<dbReference type="SMART" id="SM00028">
    <property type="entry name" value="TPR"/>
    <property type="match status" value="10"/>
</dbReference>
<dbReference type="InterPro" id="IPR011990">
    <property type="entry name" value="TPR-like_helical_dom_sf"/>
</dbReference>
<sequence>MSDPDISVASLQELVRGSQLPTTFESNGQLIIHARSARRRAAQEKWMIKKRLGSGGQAYIDLQERITAGSGSPQLRAVKNLKIPDGRREGSRELYQRELEAIAKFSQAKFIHIAMEYCELGDLDKYVCNPNNCPDRRLPESEVHEISSQILEALDVMHRESFCHRDLKLANILIVSTTPSWWVKLADFGLTRRNEATMPETTAIRGTPNYMPPELLGYNGNGKKADQYAVDMWCLGQCVFRLFTGTPVFTNPHHLFQYSYGYESFPGLPLHKHDASESLIDYIKKLVAVDPSERLSSAKALNHPWITSGFSNNEPHHTPLSQDYSTQENTEASAVWPEESSDAVESQETRQYGSGHSPGPSVEEEPSAAWTADETVKTAFRVEITEPDQEIPRTLVEGDLTATWEAGETVQTNLSSDGCGQEPNIAITDGPTPYTVLTAEKHKVAGNVFFREKNYDKAVEEYSKAVEMFPSSSTYLGNRAAALMSNGKHNEALADCLKALEVVPDSRKLLLRLVRIYTSLGDAHEAVRTLSRIKNPGPTEKEAMKANAMLRDHKLAMDLIGQSSVESMRLVISALGRARQHQSPSALIPWNWQVPLALAHLNLHVLELDTEKRSAYLEEAKSAIDSIRATDEDHSDALFLYGRLLYSQGQDEKAIQMLESATRASSYCSTSQSCVTCRDGIKWLGIVRELSQLKERGNNAFKIHDWVTAKDFYNRALEVDTTNRLTNAKLYQNRARCYIKLGMYDMAMDDCTKAINLDATYVKARATKATATGLSGNLRGALEEWKLVREMSPEDSQAIKNIQSLELQLADPQRVILEKRKAKYGADHPLTIQAMESLAESLCIQELFQEAVAVQKEILEIEVKRAGTKKDERVLSIMHSIGCNLASADKYQEAMPICREVFELRQEHSGLENASTIVSMHNLGSVMLSLRQKADAEPLFRKALALSQITRGDKDEITIGCKHYLGMIYSDDSRYEEAFFHLRDVLEWKKRYGGEEDLGTVQVMHDVGNVLNRLGRASEAEPFLRDAVRLRTKQLGTAHQDTQDSIRALSLALAKLGLSE</sequence>
<dbReference type="EMBL" id="CABFOC020000074">
    <property type="protein sequence ID" value="CAH0057300.1"/>
    <property type="molecule type" value="Genomic_DNA"/>
</dbReference>
<dbReference type="Proteomes" id="UP000775872">
    <property type="component" value="Unassembled WGS sequence"/>
</dbReference>
<dbReference type="Pfam" id="PF13424">
    <property type="entry name" value="TPR_12"/>
    <property type="match status" value="1"/>
</dbReference>
<proteinExistence type="predicted"/>
<dbReference type="GO" id="GO:0004672">
    <property type="term" value="F:protein kinase activity"/>
    <property type="evidence" value="ECO:0007669"/>
    <property type="project" value="InterPro"/>
</dbReference>
<dbReference type="GO" id="GO:0005524">
    <property type="term" value="F:ATP binding"/>
    <property type="evidence" value="ECO:0007669"/>
    <property type="project" value="InterPro"/>
</dbReference>
<feature type="repeat" description="TPR" evidence="1">
    <location>
        <begin position="728"/>
        <end position="761"/>
    </location>
</feature>
<dbReference type="SUPFAM" id="SSF56112">
    <property type="entry name" value="Protein kinase-like (PK-like)"/>
    <property type="match status" value="1"/>
</dbReference>
<dbReference type="PROSITE" id="PS50011">
    <property type="entry name" value="PROTEIN_KINASE_DOM"/>
    <property type="match status" value="1"/>
</dbReference>
<dbReference type="SMART" id="SM00220">
    <property type="entry name" value="S_TKc"/>
    <property type="match status" value="1"/>
</dbReference>
<dbReference type="InterPro" id="IPR019734">
    <property type="entry name" value="TPR_rpt"/>
</dbReference>
<gene>
    <name evidence="4" type="ORF">CSOL1703_00007075</name>
</gene>
<dbReference type="Pfam" id="PF13181">
    <property type="entry name" value="TPR_8"/>
    <property type="match status" value="1"/>
</dbReference>
<dbReference type="Pfam" id="PF00069">
    <property type="entry name" value="Pkinase"/>
    <property type="match status" value="1"/>
</dbReference>
<evidence type="ECO:0000256" key="2">
    <source>
        <dbReference type="SAM" id="MobiDB-lite"/>
    </source>
</evidence>
<organism evidence="4 5">
    <name type="scientific">Clonostachys solani</name>
    <dbReference type="NCBI Taxonomy" id="160281"/>
    <lineage>
        <taxon>Eukaryota</taxon>
        <taxon>Fungi</taxon>
        <taxon>Dikarya</taxon>
        <taxon>Ascomycota</taxon>
        <taxon>Pezizomycotina</taxon>
        <taxon>Sordariomycetes</taxon>
        <taxon>Hypocreomycetidae</taxon>
        <taxon>Hypocreales</taxon>
        <taxon>Bionectriaceae</taxon>
        <taxon>Clonostachys</taxon>
    </lineage>
</organism>
<comment type="caution">
    <text evidence="4">The sequence shown here is derived from an EMBL/GenBank/DDBJ whole genome shotgun (WGS) entry which is preliminary data.</text>
</comment>
<keyword evidence="1" id="KW-0802">TPR repeat</keyword>
<accession>A0A9N9ZIT2</accession>
<feature type="compositionally biased region" description="Polar residues" evidence="2">
    <location>
        <begin position="312"/>
        <end position="332"/>
    </location>
</feature>
<feature type="region of interest" description="Disordered" evidence="2">
    <location>
        <begin position="312"/>
        <end position="370"/>
    </location>
</feature>
<dbReference type="PANTHER" id="PTHR44200:SF1">
    <property type="entry name" value="DNAJ HOMOLOG SUBFAMILY C MEMBER 7"/>
    <property type="match status" value="1"/>
</dbReference>
<feature type="repeat" description="TPR" evidence="1">
    <location>
        <begin position="439"/>
        <end position="472"/>
    </location>
</feature>
<feature type="compositionally biased region" description="Polar residues" evidence="2">
    <location>
        <begin position="343"/>
        <end position="354"/>
    </location>
</feature>
<evidence type="ECO:0000313" key="4">
    <source>
        <dbReference type="EMBL" id="CAH0057300.1"/>
    </source>
</evidence>
<dbReference type="InterPro" id="IPR011009">
    <property type="entry name" value="Kinase-like_dom_sf"/>
</dbReference>
<dbReference type="InterPro" id="IPR008271">
    <property type="entry name" value="Ser/Thr_kinase_AS"/>
</dbReference>
<name>A0A9N9ZIT2_9HYPO</name>
<dbReference type="Pfam" id="PF13432">
    <property type="entry name" value="TPR_16"/>
    <property type="match status" value="1"/>
</dbReference>
<dbReference type="PANTHER" id="PTHR44200">
    <property type="entry name" value="DNAJ HOMOLOG SUBFAMILY C MEMBER 7"/>
    <property type="match status" value="1"/>
</dbReference>
<dbReference type="Gene3D" id="1.25.40.10">
    <property type="entry name" value="Tetratricopeptide repeat domain"/>
    <property type="match status" value="5"/>
</dbReference>
<dbReference type="PROSITE" id="PS00108">
    <property type="entry name" value="PROTEIN_KINASE_ST"/>
    <property type="match status" value="1"/>
</dbReference>
<dbReference type="AlphaFoldDB" id="A0A9N9ZIT2"/>
<dbReference type="InterPro" id="IPR000719">
    <property type="entry name" value="Prot_kinase_dom"/>
</dbReference>
<dbReference type="Pfam" id="PF13374">
    <property type="entry name" value="TPR_10"/>
    <property type="match status" value="2"/>
</dbReference>
<evidence type="ECO:0000259" key="3">
    <source>
        <dbReference type="PROSITE" id="PS50011"/>
    </source>
</evidence>
<evidence type="ECO:0000256" key="1">
    <source>
        <dbReference type="PROSITE-ProRule" id="PRU00339"/>
    </source>
</evidence>
<dbReference type="OrthoDB" id="10250354at2759"/>
<protein>
    <recommendedName>
        <fullName evidence="3">Protein kinase domain-containing protein</fullName>
    </recommendedName>
</protein>